<feature type="coiled-coil region" evidence="6">
    <location>
        <begin position="75"/>
        <end position="103"/>
    </location>
</feature>
<dbReference type="InterPro" id="IPR045124">
    <property type="entry name" value="Su(sable)-like"/>
</dbReference>
<accession>D8RNV4</accession>
<proteinExistence type="predicted"/>
<keyword evidence="1 5" id="KW-0479">Metal-binding</keyword>
<evidence type="ECO:0000256" key="2">
    <source>
        <dbReference type="ARBA" id="ARBA00022737"/>
    </source>
</evidence>
<dbReference type="PANTHER" id="PTHR13119:SF12">
    <property type="entry name" value="PROTEIN SUPPRESSOR OF SABLE"/>
    <property type="match status" value="1"/>
</dbReference>
<dbReference type="Gene3D" id="1.20.120.1350">
    <property type="entry name" value="Pneumovirus matrix protein 2 (M2), zinc-binding domain"/>
    <property type="match status" value="1"/>
</dbReference>
<feature type="non-terminal residue" evidence="8">
    <location>
        <position position="104"/>
    </location>
</feature>
<dbReference type="Gene3D" id="4.10.1000.10">
    <property type="entry name" value="Zinc finger, CCCH-type"/>
    <property type="match status" value="1"/>
</dbReference>
<dbReference type="InParanoid" id="D8RNV4"/>
<dbReference type="GO" id="GO:0003723">
    <property type="term" value="F:RNA binding"/>
    <property type="evidence" value="ECO:0007669"/>
    <property type="project" value="InterPro"/>
</dbReference>
<dbReference type="Proteomes" id="UP000001514">
    <property type="component" value="Unassembled WGS sequence"/>
</dbReference>
<dbReference type="EMBL" id="GL377585">
    <property type="protein sequence ID" value="EFJ25932.1"/>
    <property type="molecule type" value="Genomic_DNA"/>
</dbReference>
<gene>
    <name evidence="8" type="ORF">SELMODRAFT_98217</name>
</gene>
<evidence type="ECO:0000313" key="9">
    <source>
        <dbReference type="Proteomes" id="UP000001514"/>
    </source>
</evidence>
<dbReference type="KEGG" id="smo:SELMODRAFT_98217"/>
<dbReference type="HOGENOM" id="CLU_2475581_0_0_1"/>
<reference evidence="8 9" key="1">
    <citation type="journal article" date="2011" name="Science">
        <title>The Selaginella genome identifies genetic changes associated with the evolution of vascular plants.</title>
        <authorList>
            <person name="Banks J.A."/>
            <person name="Nishiyama T."/>
            <person name="Hasebe M."/>
            <person name="Bowman J.L."/>
            <person name="Gribskov M."/>
            <person name="dePamphilis C."/>
            <person name="Albert V.A."/>
            <person name="Aono N."/>
            <person name="Aoyama T."/>
            <person name="Ambrose B.A."/>
            <person name="Ashton N.W."/>
            <person name="Axtell M.J."/>
            <person name="Barker E."/>
            <person name="Barker M.S."/>
            <person name="Bennetzen J.L."/>
            <person name="Bonawitz N.D."/>
            <person name="Chapple C."/>
            <person name="Cheng C."/>
            <person name="Correa L.G."/>
            <person name="Dacre M."/>
            <person name="DeBarry J."/>
            <person name="Dreyer I."/>
            <person name="Elias M."/>
            <person name="Engstrom E.M."/>
            <person name="Estelle M."/>
            <person name="Feng L."/>
            <person name="Finet C."/>
            <person name="Floyd S.K."/>
            <person name="Frommer W.B."/>
            <person name="Fujita T."/>
            <person name="Gramzow L."/>
            <person name="Gutensohn M."/>
            <person name="Harholt J."/>
            <person name="Hattori M."/>
            <person name="Heyl A."/>
            <person name="Hirai T."/>
            <person name="Hiwatashi Y."/>
            <person name="Ishikawa M."/>
            <person name="Iwata M."/>
            <person name="Karol K.G."/>
            <person name="Koehler B."/>
            <person name="Kolukisaoglu U."/>
            <person name="Kubo M."/>
            <person name="Kurata T."/>
            <person name="Lalonde S."/>
            <person name="Li K."/>
            <person name="Li Y."/>
            <person name="Litt A."/>
            <person name="Lyons E."/>
            <person name="Manning G."/>
            <person name="Maruyama T."/>
            <person name="Michael T.P."/>
            <person name="Mikami K."/>
            <person name="Miyazaki S."/>
            <person name="Morinaga S."/>
            <person name="Murata T."/>
            <person name="Mueller-Roeber B."/>
            <person name="Nelson D.R."/>
            <person name="Obara M."/>
            <person name="Oguri Y."/>
            <person name="Olmstead R.G."/>
            <person name="Onodera N."/>
            <person name="Petersen B.L."/>
            <person name="Pils B."/>
            <person name="Prigge M."/>
            <person name="Rensing S.A."/>
            <person name="Riano-Pachon D.M."/>
            <person name="Roberts A.W."/>
            <person name="Sato Y."/>
            <person name="Scheller H.V."/>
            <person name="Schulz B."/>
            <person name="Schulz C."/>
            <person name="Shakirov E.V."/>
            <person name="Shibagaki N."/>
            <person name="Shinohara N."/>
            <person name="Shippen D.E."/>
            <person name="Soerensen I."/>
            <person name="Sotooka R."/>
            <person name="Sugimoto N."/>
            <person name="Sugita M."/>
            <person name="Sumikawa N."/>
            <person name="Tanurdzic M."/>
            <person name="Theissen G."/>
            <person name="Ulvskov P."/>
            <person name="Wakazuki S."/>
            <person name="Weng J.K."/>
            <person name="Willats W.W."/>
            <person name="Wipf D."/>
            <person name="Wolf P.G."/>
            <person name="Yang L."/>
            <person name="Zimmer A.D."/>
            <person name="Zhu Q."/>
            <person name="Mitros T."/>
            <person name="Hellsten U."/>
            <person name="Loque D."/>
            <person name="Otillar R."/>
            <person name="Salamov A."/>
            <person name="Schmutz J."/>
            <person name="Shapiro H."/>
            <person name="Lindquist E."/>
            <person name="Lucas S."/>
            <person name="Rokhsar D."/>
            <person name="Grigoriev I.V."/>
        </authorList>
    </citation>
    <scope>NUCLEOTIDE SEQUENCE [LARGE SCALE GENOMIC DNA]</scope>
</reference>
<feature type="zinc finger region" description="C3H1-type" evidence="5">
    <location>
        <begin position="1"/>
        <end position="18"/>
    </location>
</feature>
<organism evidence="9">
    <name type="scientific">Selaginella moellendorffii</name>
    <name type="common">Spikemoss</name>
    <dbReference type="NCBI Taxonomy" id="88036"/>
    <lineage>
        <taxon>Eukaryota</taxon>
        <taxon>Viridiplantae</taxon>
        <taxon>Streptophyta</taxon>
        <taxon>Embryophyta</taxon>
        <taxon>Tracheophyta</taxon>
        <taxon>Lycopodiopsida</taxon>
        <taxon>Selaginellales</taxon>
        <taxon>Selaginellaceae</taxon>
        <taxon>Selaginella</taxon>
    </lineage>
</organism>
<keyword evidence="2" id="KW-0677">Repeat</keyword>
<keyword evidence="9" id="KW-1185">Reference proteome</keyword>
<keyword evidence="4 5" id="KW-0862">Zinc</keyword>
<dbReference type="Pfam" id="PF14608">
    <property type="entry name" value="zf-CCCH_2"/>
    <property type="match status" value="3"/>
</dbReference>
<evidence type="ECO:0000256" key="6">
    <source>
        <dbReference type="SAM" id="Coils"/>
    </source>
</evidence>
<evidence type="ECO:0000256" key="1">
    <source>
        <dbReference type="ARBA" id="ARBA00022723"/>
    </source>
</evidence>
<feature type="domain" description="C3H1-type" evidence="7">
    <location>
        <begin position="45"/>
        <end position="73"/>
    </location>
</feature>
<evidence type="ECO:0000259" key="7">
    <source>
        <dbReference type="PROSITE" id="PS50103"/>
    </source>
</evidence>
<keyword evidence="6" id="KW-0175">Coiled coil</keyword>
<evidence type="ECO:0000256" key="3">
    <source>
        <dbReference type="ARBA" id="ARBA00022771"/>
    </source>
</evidence>
<dbReference type="GO" id="GO:0045892">
    <property type="term" value="P:negative regulation of DNA-templated transcription"/>
    <property type="evidence" value="ECO:0007669"/>
    <property type="project" value="InterPro"/>
</dbReference>
<dbReference type="eggNOG" id="KOG1040">
    <property type="taxonomic scope" value="Eukaryota"/>
</dbReference>
<protein>
    <recommendedName>
        <fullName evidence="7">C3H1-type domain-containing protein</fullName>
    </recommendedName>
</protein>
<dbReference type="STRING" id="88036.D8RNV4"/>
<evidence type="ECO:0000313" key="8">
    <source>
        <dbReference type="EMBL" id="EFJ25932.1"/>
    </source>
</evidence>
<feature type="zinc finger region" description="C3H1-type" evidence="5">
    <location>
        <begin position="20"/>
        <end position="44"/>
    </location>
</feature>
<name>D8RNV4_SELML</name>
<dbReference type="Gramene" id="EFJ25932">
    <property type="protein sequence ID" value="EFJ25932"/>
    <property type="gene ID" value="SELMODRAFT_98217"/>
</dbReference>
<dbReference type="PANTHER" id="PTHR13119">
    <property type="entry name" value="ZINC FINGER CCCH DOMAIN-CONTAINING PROTEI"/>
    <property type="match status" value="1"/>
</dbReference>
<keyword evidence="3 5" id="KW-0863">Zinc-finger</keyword>
<dbReference type="AlphaFoldDB" id="D8RNV4"/>
<dbReference type="SMART" id="SM00356">
    <property type="entry name" value="ZnF_C3H1"/>
    <property type="match status" value="2"/>
</dbReference>
<sequence>MKGRCSKGKSCTFSHEEVPDTKLYLCKYFLTRCCLKGDECPFSHDTAKFPCKFFISLGFCKDGERCKFSHASVSKEEREKIIQRLEIEKKQKLEEKKQTLEEKK</sequence>
<dbReference type="SUPFAM" id="SSF90229">
    <property type="entry name" value="CCCH zinc finger"/>
    <property type="match status" value="2"/>
</dbReference>
<feature type="domain" description="C3H1-type" evidence="7">
    <location>
        <begin position="1"/>
        <end position="18"/>
    </location>
</feature>
<dbReference type="PROSITE" id="PS50103">
    <property type="entry name" value="ZF_C3H1"/>
    <property type="match status" value="3"/>
</dbReference>
<dbReference type="InterPro" id="IPR000571">
    <property type="entry name" value="Znf_CCCH"/>
</dbReference>
<feature type="domain" description="C3H1-type" evidence="7">
    <location>
        <begin position="20"/>
        <end position="44"/>
    </location>
</feature>
<dbReference type="InterPro" id="IPR036855">
    <property type="entry name" value="Znf_CCCH_sf"/>
</dbReference>
<dbReference type="GO" id="GO:0008270">
    <property type="term" value="F:zinc ion binding"/>
    <property type="evidence" value="ECO:0007669"/>
    <property type="project" value="UniProtKB-KW"/>
</dbReference>
<evidence type="ECO:0000256" key="4">
    <source>
        <dbReference type="ARBA" id="ARBA00022833"/>
    </source>
</evidence>
<feature type="zinc finger region" description="C3H1-type" evidence="5">
    <location>
        <begin position="45"/>
        <end position="73"/>
    </location>
</feature>
<evidence type="ECO:0000256" key="5">
    <source>
        <dbReference type="PROSITE-ProRule" id="PRU00723"/>
    </source>
</evidence>